<dbReference type="Gene3D" id="2.60.120.200">
    <property type="match status" value="2"/>
</dbReference>
<evidence type="ECO:0000256" key="3">
    <source>
        <dbReference type="ARBA" id="ARBA00022490"/>
    </source>
</evidence>
<feature type="signal peptide" evidence="6">
    <location>
        <begin position="1"/>
        <end position="35"/>
    </location>
</feature>
<dbReference type="Gene3D" id="2.60.40.10">
    <property type="entry name" value="Immunoglobulins"/>
    <property type="match status" value="1"/>
</dbReference>
<sequence length="542" mass="58329">MQHVLPRMTKRGLRLLVLSAFLMVTFAFLPRPAHAAQTYFSDGFESGNTSKWTFSNSDQNGQSTVQSQVTHTGSYALALTNTFNPGQISYVYTALSSARTSAYTRFYVRYSTFDGLSSGTELAIGRNNNDRSVWGVDFDRDIHGLDVYFWDGQGNLHSFISPSNIFKVNTWYCVEVYVNSVTSGHGEVWVNGSSIGSVDADLSNANPYARLMFFDKIATTTYIDDVVVADTYNGPTNAGPDVNFAPSSVDFNEQGVNSTAARTVTFSNTGASALDINSIGVTGTNASDFSQTNTCGSSLASSTSCNITVSFTPPVAGDRSASLAIATSASVTPYSIPLNGTGVTQVSYFQDDFETGNFTKWTFTNADSTGQASVQTTVVHGGTHAAAFINSANQYSYIYTTMPSGPVTQSYTRLYFRISDLSIGTDIALGRNNNGNNAWEIVYNANTKALDTFIWGNGGQVYILSSPANGIQADTWYSVEIGLNQATSGHAELWLNGTSAGSIDNDLSTTNPFSRLMILNSSTNRVYVDDINVSASYNGPIN</sequence>
<protein>
    <recommendedName>
        <fullName evidence="7">HYDIN/VesB/CFA65-like Ig-like domain-containing protein</fullName>
    </recommendedName>
</protein>
<keyword evidence="9" id="KW-1185">Reference proteome</keyword>
<proteinExistence type="predicted"/>
<comment type="caution">
    <text evidence="8">The sequence shown here is derived from an EMBL/GenBank/DDBJ whole genome shotgun (WGS) entry which is preliminary data.</text>
</comment>
<reference evidence="8 9" key="1">
    <citation type="journal article" date="2021" name="Int. J. Syst. Evol. Microbiol.">
        <title>Reticulibacter mediterranei gen. nov., sp. nov., within the new family Reticulibacteraceae fam. nov., and Ktedonospora formicarum gen. nov., sp. nov., Ktedonobacter robiniae sp. nov., Dictyobacter formicarum sp. nov. and Dictyobacter arantiisoli sp. nov., belonging to the class Ktedonobacteria.</title>
        <authorList>
            <person name="Yabe S."/>
            <person name="Zheng Y."/>
            <person name="Wang C.M."/>
            <person name="Sakai Y."/>
            <person name="Abe K."/>
            <person name="Yokota A."/>
            <person name="Donadio S."/>
            <person name="Cavaletti L."/>
            <person name="Monciardini P."/>
        </authorList>
    </citation>
    <scope>NUCLEOTIDE SEQUENCE [LARGE SCALE GENOMIC DNA]</scope>
    <source>
        <strain evidence="8 9">SOSP1-30</strain>
    </source>
</reference>
<feature type="domain" description="HYDIN/VesB/CFA65-like Ig-like" evidence="7">
    <location>
        <begin position="240"/>
        <end position="338"/>
    </location>
</feature>
<dbReference type="Proteomes" id="UP000654345">
    <property type="component" value="Unassembled WGS sequence"/>
</dbReference>
<feature type="chain" id="PRO_5045276655" description="HYDIN/VesB/CFA65-like Ig-like domain-containing protein" evidence="6">
    <location>
        <begin position="36"/>
        <end position="542"/>
    </location>
</feature>
<gene>
    <name evidence="8" type="ORF">KSB_95060</name>
</gene>
<name>A0ABQ3V702_9CHLR</name>
<evidence type="ECO:0000313" key="8">
    <source>
        <dbReference type="EMBL" id="GHO61031.1"/>
    </source>
</evidence>
<evidence type="ECO:0000256" key="1">
    <source>
        <dbReference type="ARBA" id="ARBA00004138"/>
    </source>
</evidence>
<keyword evidence="5" id="KW-0966">Cell projection</keyword>
<evidence type="ECO:0000313" key="9">
    <source>
        <dbReference type="Proteomes" id="UP000654345"/>
    </source>
</evidence>
<keyword evidence="6" id="KW-0732">Signal</keyword>
<accession>A0ABQ3V702</accession>
<evidence type="ECO:0000259" key="7">
    <source>
        <dbReference type="Pfam" id="PF22544"/>
    </source>
</evidence>
<dbReference type="NCBIfam" id="NF012200">
    <property type="entry name" value="choice_anch_D"/>
    <property type="match status" value="1"/>
</dbReference>
<evidence type="ECO:0000256" key="5">
    <source>
        <dbReference type="ARBA" id="ARBA00023273"/>
    </source>
</evidence>
<comment type="subcellular location">
    <subcellularLocation>
        <location evidence="1">Cell projection</location>
        <location evidence="1">Cilium</location>
    </subcellularLocation>
    <subcellularLocation>
        <location evidence="2">Cytoplasm</location>
    </subcellularLocation>
</comment>
<dbReference type="Pfam" id="PF22544">
    <property type="entry name" value="HYDIN_VesB_CFA65-like_Ig"/>
    <property type="match status" value="1"/>
</dbReference>
<dbReference type="RefSeq" id="WP_201377038.1">
    <property type="nucleotide sequence ID" value="NZ_BNJG01000009.1"/>
</dbReference>
<evidence type="ECO:0000256" key="4">
    <source>
        <dbReference type="ARBA" id="ARBA00023069"/>
    </source>
</evidence>
<dbReference type="EMBL" id="BNJG01000009">
    <property type="protein sequence ID" value="GHO61031.1"/>
    <property type="molecule type" value="Genomic_DNA"/>
</dbReference>
<keyword evidence="3" id="KW-0963">Cytoplasm</keyword>
<evidence type="ECO:0000256" key="2">
    <source>
        <dbReference type="ARBA" id="ARBA00004496"/>
    </source>
</evidence>
<dbReference type="InterPro" id="IPR013783">
    <property type="entry name" value="Ig-like_fold"/>
</dbReference>
<dbReference type="InterPro" id="IPR053879">
    <property type="entry name" value="HYDIN_VesB_CFA65-like_Ig"/>
</dbReference>
<evidence type="ECO:0000256" key="6">
    <source>
        <dbReference type="SAM" id="SignalP"/>
    </source>
</evidence>
<keyword evidence="4" id="KW-0969">Cilium</keyword>
<organism evidence="8 9">
    <name type="scientific">Ktedonobacter robiniae</name>
    <dbReference type="NCBI Taxonomy" id="2778365"/>
    <lineage>
        <taxon>Bacteria</taxon>
        <taxon>Bacillati</taxon>
        <taxon>Chloroflexota</taxon>
        <taxon>Ktedonobacteria</taxon>
        <taxon>Ktedonobacterales</taxon>
        <taxon>Ktedonobacteraceae</taxon>
        <taxon>Ktedonobacter</taxon>
    </lineage>
</organism>